<feature type="non-terminal residue" evidence="3">
    <location>
        <position position="717"/>
    </location>
</feature>
<accession>A0AAE0GHX3</accession>
<organism evidence="3 4">
    <name type="scientific">Cymbomonas tetramitiformis</name>
    <dbReference type="NCBI Taxonomy" id="36881"/>
    <lineage>
        <taxon>Eukaryota</taxon>
        <taxon>Viridiplantae</taxon>
        <taxon>Chlorophyta</taxon>
        <taxon>Pyramimonadophyceae</taxon>
        <taxon>Pyramimonadales</taxon>
        <taxon>Pyramimonadaceae</taxon>
        <taxon>Cymbomonas</taxon>
    </lineage>
</organism>
<feature type="compositionally biased region" description="Pro residues" evidence="1">
    <location>
        <begin position="377"/>
        <end position="387"/>
    </location>
</feature>
<evidence type="ECO:0000313" key="4">
    <source>
        <dbReference type="Proteomes" id="UP001190700"/>
    </source>
</evidence>
<proteinExistence type="predicted"/>
<reference evidence="3 4" key="1">
    <citation type="journal article" date="2015" name="Genome Biol. Evol.">
        <title>Comparative Genomics of a Bacterivorous Green Alga Reveals Evolutionary Causalities and Consequences of Phago-Mixotrophic Mode of Nutrition.</title>
        <authorList>
            <person name="Burns J.A."/>
            <person name="Paasch A."/>
            <person name="Narechania A."/>
            <person name="Kim E."/>
        </authorList>
    </citation>
    <scope>NUCLEOTIDE SEQUENCE [LARGE SCALE GENOMIC DNA]</scope>
    <source>
        <strain evidence="3 4">PLY_AMNH</strain>
    </source>
</reference>
<name>A0AAE0GHX3_9CHLO</name>
<dbReference type="AlphaFoldDB" id="A0AAE0GHX3"/>
<feature type="compositionally biased region" description="Low complexity" evidence="1">
    <location>
        <begin position="272"/>
        <end position="292"/>
    </location>
</feature>
<evidence type="ECO:0000259" key="2">
    <source>
        <dbReference type="PROSITE" id="PS50022"/>
    </source>
</evidence>
<dbReference type="EMBL" id="LGRX02005487">
    <property type="protein sequence ID" value="KAK3278379.1"/>
    <property type="molecule type" value="Genomic_DNA"/>
</dbReference>
<feature type="compositionally biased region" description="Pro residues" evidence="1">
    <location>
        <begin position="410"/>
        <end position="423"/>
    </location>
</feature>
<sequence>MANDYRSNNQYTCPSRTFGLSVRHAAAFICSIILACEDPVTSAVASSTLHTTPPTGNAPAAKSRHNIDIEDGEAHLAAASRWKPEAASPLPLRPRRRLLQSSGETHMDYALASRGASIVSTSYWGGCSSRHGCRYASSVIDEDENNWYWSDQGCTGRATSSNPSWLEVDLGQPRLLDEIQVQSGSDMQYTVSVREHRSQGWTALYTHSCTWCTRGSNHGDSSSSFSFSLRTVRYLLMHITYASDGGGRGGCGWDCCYWAMNTNEIRALGPRPSVSPTTVTPTAIPTTSPTAILHEPNGTPQAANGAPQRRHHHRQPNGAPHNAPSTTEPWHPTGSPAVPPTTAPSTTEPSGTPTGSPTVPPQRAITTGNGTPTGSPTMPPTTAPPTGSPTAFPTISPTVSPTAAPTLGPTIPPTDSPTVPPTASPTLSPTTDFLPAWINLLAYGEYGDIDVGQSSFDASFARSPNLILRRLCSSCYATHQEVYYRRLTPMPTGFSLYSTVYHSWRSADNVLGRDFALYSTYVDARAATNAWTYCNYDASSIGFPRECGPSGAVRYQWNSNTFHYGWGGAQNWAFYVEAPGSASTSVPTSTAAPTPDWNVHVWVVPAQPQACWCPRGQCIEDSHGLSCAGINTGAPFGACTEPGRVVRQPQWGDDTCGDCSLRSAKCISLVEARTYPVCEGGYAAYSQVPCRGTPYDDLWGVTTSPTTVTPTSPTAVP</sequence>
<dbReference type="Gene3D" id="2.60.120.260">
    <property type="entry name" value="Galactose-binding domain-like"/>
    <property type="match status" value="1"/>
</dbReference>
<feature type="domain" description="F5/8 type C" evidence="2">
    <location>
        <begin position="104"/>
        <end position="204"/>
    </location>
</feature>
<feature type="compositionally biased region" description="Low complexity" evidence="1">
    <location>
        <begin position="343"/>
        <end position="357"/>
    </location>
</feature>
<evidence type="ECO:0000256" key="1">
    <source>
        <dbReference type="SAM" id="MobiDB-lite"/>
    </source>
</evidence>
<dbReference type="InterPro" id="IPR000421">
    <property type="entry name" value="FA58C"/>
</dbReference>
<keyword evidence="4" id="KW-1185">Reference proteome</keyword>
<dbReference type="PROSITE" id="PS50022">
    <property type="entry name" value="FA58C_3"/>
    <property type="match status" value="1"/>
</dbReference>
<gene>
    <name evidence="3" type="ORF">CYMTET_13676</name>
</gene>
<dbReference type="SUPFAM" id="SSF49785">
    <property type="entry name" value="Galactose-binding domain-like"/>
    <property type="match status" value="1"/>
</dbReference>
<comment type="caution">
    <text evidence="3">The sequence shown here is derived from an EMBL/GenBank/DDBJ whole genome shotgun (WGS) entry which is preliminary data.</text>
</comment>
<evidence type="ECO:0000313" key="3">
    <source>
        <dbReference type="EMBL" id="KAK3278379.1"/>
    </source>
</evidence>
<dbReference type="InterPro" id="IPR008979">
    <property type="entry name" value="Galactose-bd-like_sf"/>
</dbReference>
<protein>
    <recommendedName>
        <fullName evidence="2">F5/8 type C domain-containing protein</fullName>
    </recommendedName>
</protein>
<feature type="compositionally biased region" description="Low complexity" evidence="1">
    <location>
        <begin position="366"/>
        <end position="376"/>
    </location>
</feature>
<dbReference type="Proteomes" id="UP001190700">
    <property type="component" value="Unassembled WGS sequence"/>
</dbReference>
<feature type="region of interest" description="Disordered" evidence="1">
    <location>
        <begin position="267"/>
        <end position="427"/>
    </location>
</feature>